<dbReference type="EMBL" id="JACSNX010000047">
    <property type="protein sequence ID" value="MBM6852520.1"/>
    <property type="molecule type" value="Genomic_DNA"/>
</dbReference>
<dbReference type="RefSeq" id="WP_204805856.1">
    <property type="nucleotide sequence ID" value="NZ_JACSNX010000047.1"/>
</dbReference>
<accession>A0ABS2FZI9</accession>
<comment type="caution">
    <text evidence="1">The sequence shown here is derived from an EMBL/GenBank/DDBJ whole genome shotgun (WGS) entry which is preliminary data.</text>
</comment>
<gene>
    <name evidence="1" type="ORF">H9X91_13905</name>
</gene>
<reference evidence="1 2" key="1">
    <citation type="journal article" date="2021" name="Sci. Rep.">
        <title>The distribution of antibiotic resistance genes in chicken gut microbiota commensals.</title>
        <authorList>
            <person name="Juricova H."/>
            <person name="Matiasovicova J."/>
            <person name="Kubasova T."/>
            <person name="Cejkova D."/>
            <person name="Rychlik I."/>
        </authorList>
    </citation>
    <scope>NUCLEOTIDE SEQUENCE [LARGE SCALE GENOMIC DNA]</scope>
    <source>
        <strain evidence="1 2">An411</strain>
    </source>
</reference>
<protein>
    <recommendedName>
        <fullName evidence="3">Tail fiber protein</fullName>
    </recommendedName>
</protein>
<evidence type="ECO:0008006" key="3">
    <source>
        <dbReference type="Google" id="ProtNLM"/>
    </source>
</evidence>
<sequence>MNQTANYGLSQWEATDRILMENFNSDNSKIDAALKAQADTLESLSQKAGGRLLGTLKASASGTTCEFRLDGVDWSAWREVHLVADPYTDSGAVVTVYACGSNAVMCVLSGNTSADRAQHASLGHMVLYPLFDPRNRATVIDLCEGEMRDVGYQFSNLTYVRMIVNNGHTLKAGTALEIWGAK</sequence>
<dbReference type="Proteomes" id="UP000719500">
    <property type="component" value="Unassembled WGS sequence"/>
</dbReference>
<evidence type="ECO:0000313" key="1">
    <source>
        <dbReference type="EMBL" id="MBM6852520.1"/>
    </source>
</evidence>
<keyword evidence="2" id="KW-1185">Reference proteome</keyword>
<organism evidence="1 2">
    <name type="scientific">Oscillibacter valericigenes</name>
    <dbReference type="NCBI Taxonomy" id="351091"/>
    <lineage>
        <taxon>Bacteria</taxon>
        <taxon>Bacillati</taxon>
        <taxon>Bacillota</taxon>
        <taxon>Clostridia</taxon>
        <taxon>Eubacteriales</taxon>
        <taxon>Oscillospiraceae</taxon>
        <taxon>Oscillibacter</taxon>
    </lineage>
</organism>
<name>A0ABS2FZI9_9FIRM</name>
<proteinExistence type="predicted"/>
<evidence type="ECO:0000313" key="2">
    <source>
        <dbReference type="Proteomes" id="UP000719500"/>
    </source>
</evidence>